<sequence>MWLARTLYSRSSLGKTPISHYPCVHTFIIYCRIFPTGTE</sequence>
<name>A0A0E9VHD2_ANGAN</name>
<reference evidence="1" key="2">
    <citation type="journal article" date="2015" name="Fish Shellfish Immunol.">
        <title>Early steps in the European eel (Anguilla anguilla)-Vibrio vulnificus interaction in the gills: Role of the RtxA13 toxin.</title>
        <authorList>
            <person name="Callol A."/>
            <person name="Pajuelo D."/>
            <person name="Ebbesson L."/>
            <person name="Teles M."/>
            <person name="MacKenzie S."/>
            <person name="Amaro C."/>
        </authorList>
    </citation>
    <scope>NUCLEOTIDE SEQUENCE</scope>
</reference>
<protein>
    <submittedName>
        <fullName evidence="1">Uncharacterized protein</fullName>
    </submittedName>
</protein>
<accession>A0A0E9VHD2</accession>
<proteinExistence type="predicted"/>
<evidence type="ECO:0000313" key="1">
    <source>
        <dbReference type="EMBL" id="JAH77482.1"/>
    </source>
</evidence>
<dbReference type="AlphaFoldDB" id="A0A0E9VHD2"/>
<dbReference type="EMBL" id="GBXM01031095">
    <property type="protein sequence ID" value="JAH77482.1"/>
    <property type="molecule type" value="Transcribed_RNA"/>
</dbReference>
<reference evidence="1" key="1">
    <citation type="submission" date="2014-11" db="EMBL/GenBank/DDBJ databases">
        <authorList>
            <person name="Amaro Gonzalez C."/>
        </authorList>
    </citation>
    <scope>NUCLEOTIDE SEQUENCE</scope>
</reference>
<organism evidence="1">
    <name type="scientific">Anguilla anguilla</name>
    <name type="common">European freshwater eel</name>
    <name type="synonym">Muraena anguilla</name>
    <dbReference type="NCBI Taxonomy" id="7936"/>
    <lineage>
        <taxon>Eukaryota</taxon>
        <taxon>Metazoa</taxon>
        <taxon>Chordata</taxon>
        <taxon>Craniata</taxon>
        <taxon>Vertebrata</taxon>
        <taxon>Euteleostomi</taxon>
        <taxon>Actinopterygii</taxon>
        <taxon>Neopterygii</taxon>
        <taxon>Teleostei</taxon>
        <taxon>Anguilliformes</taxon>
        <taxon>Anguillidae</taxon>
        <taxon>Anguilla</taxon>
    </lineage>
</organism>